<dbReference type="PANTHER" id="PTHR43744:SF8">
    <property type="entry name" value="SN-GLYCEROL-3-PHOSPHATE TRANSPORT SYSTEM PERMEASE PROTEIN UGPE"/>
    <property type="match status" value="1"/>
</dbReference>
<dbReference type="Pfam" id="PF16116">
    <property type="entry name" value="DUF4832"/>
    <property type="match status" value="1"/>
</dbReference>
<feature type="transmembrane region" description="Helical" evidence="7">
    <location>
        <begin position="118"/>
        <end position="138"/>
    </location>
</feature>
<dbReference type="CDD" id="cd06261">
    <property type="entry name" value="TM_PBP2"/>
    <property type="match status" value="1"/>
</dbReference>
<feature type="transmembrane region" description="Helical" evidence="7">
    <location>
        <begin position="233"/>
        <end position="251"/>
    </location>
</feature>
<evidence type="ECO:0000256" key="3">
    <source>
        <dbReference type="ARBA" id="ARBA00022475"/>
    </source>
</evidence>
<dbReference type="GO" id="GO:0030246">
    <property type="term" value="F:carbohydrate binding"/>
    <property type="evidence" value="ECO:0007669"/>
    <property type="project" value="InterPro"/>
</dbReference>
<evidence type="ECO:0000256" key="1">
    <source>
        <dbReference type="ARBA" id="ARBA00004651"/>
    </source>
</evidence>
<evidence type="ECO:0000313" key="11">
    <source>
        <dbReference type="EMBL" id="KAF4326182.1"/>
    </source>
</evidence>
<evidence type="ECO:0000259" key="9">
    <source>
        <dbReference type="PROSITE" id="PS50928"/>
    </source>
</evidence>
<dbReference type="GO" id="GO:0055085">
    <property type="term" value="P:transmembrane transport"/>
    <property type="evidence" value="ECO:0007669"/>
    <property type="project" value="InterPro"/>
</dbReference>
<name>A0A8J4WCD2_9STRA</name>
<dbReference type="GO" id="GO:0005886">
    <property type="term" value="C:plasma membrane"/>
    <property type="evidence" value="ECO:0007669"/>
    <property type="project" value="UniProtKB-SubCell"/>
</dbReference>
<keyword evidence="6 7" id="KW-0472">Membrane</keyword>
<dbReference type="Gene3D" id="3.20.20.80">
    <property type="entry name" value="Glycosidases"/>
    <property type="match status" value="1"/>
</dbReference>
<dbReference type="Gene3D" id="1.10.3720.10">
    <property type="entry name" value="MetI-like"/>
    <property type="match status" value="1"/>
</dbReference>
<dbReference type="Gene3D" id="2.60.120.260">
    <property type="entry name" value="Galactose-binding domain-like"/>
    <property type="match status" value="1"/>
</dbReference>
<feature type="chain" id="PRO_5035162542" description="CBM6 domain-containing protein" evidence="8">
    <location>
        <begin position="20"/>
        <end position="858"/>
    </location>
</feature>
<keyword evidence="4 7" id="KW-0812">Transmembrane</keyword>
<evidence type="ECO:0000256" key="4">
    <source>
        <dbReference type="ARBA" id="ARBA00022692"/>
    </source>
</evidence>
<accession>A0A8J4WCD2</accession>
<feature type="domain" description="ABC transmembrane type-1" evidence="9">
    <location>
        <begin position="49"/>
        <end position="248"/>
    </location>
</feature>
<feature type="transmembrane region" description="Helical" evidence="7">
    <location>
        <begin position="159"/>
        <end position="182"/>
    </location>
</feature>
<reference evidence="11" key="2">
    <citation type="submission" date="2020-02" db="EMBL/GenBank/DDBJ databases">
        <authorList>
            <person name="Studholme D.J."/>
        </authorList>
    </citation>
    <scope>NUCLEOTIDE SEQUENCE</scope>
    <source>
        <strain evidence="11">00238/432</strain>
    </source>
</reference>
<keyword evidence="3" id="KW-1003">Cell membrane</keyword>
<evidence type="ECO:0000313" key="12">
    <source>
        <dbReference type="Proteomes" id="UP000702964"/>
    </source>
</evidence>
<evidence type="ECO:0000256" key="2">
    <source>
        <dbReference type="ARBA" id="ARBA00022448"/>
    </source>
</evidence>
<keyword evidence="5 7" id="KW-1133">Transmembrane helix</keyword>
<evidence type="ECO:0000256" key="8">
    <source>
        <dbReference type="SAM" id="SignalP"/>
    </source>
</evidence>
<comment type="caution">
    <text evidence="11">The sequence shown here is derived from an EMBL/GenBank/DDBJ whole genome shotgun (WGS) entry which is preliminary data.</text>
</comment>
<protein>
    <recommendedName>
        <fullName evidence="13">CBM6 domain-containing protein</fullName>
    </recommendedName>
</protein>
<dbReference type="InterPro" id="IPR005084">
    <property type="entry name" value="CBM6"/>
</dbReference>
<dbReference type="SUPFAM" id="SSF161098">
    <property type="entry name" value="MetI-like"/>
    <property type="match status" value="1"/>
</dbReference>
<evidence type="ECO:0000259" key="10">
    <source>
        <dbReference type="PROSITE" id="PS51175"/>
    </source>
</evidence>
<dbReference type="EMBL" id="AOFI03000001">
    <property type="protein sequence ID" value="KAF4326182.1"/>
    <property type="molecule type" value="Genomic_DNA"/>
</dbReference>
<proteinExistence type="predicted"/>
<dbReference type="Pfam" id="PF00528">
    <property type="entry name" value="BPD_transp_1"/>
    <property type="match status" value="1"/>
</dbReference>
<feature type="domain" description="CBM6" evidence="10">
    <location>
        <begin position="728"/>
        <end position="852"/>
    </location>
</feature>
<feature type="transmembrane region" description="Helical" evidence="7">
    <location>
        <begin position="48"/>
        <end position="72"/>
    </location>
</feature>
<sequence length="858" mass="94850">MVLPFLWMILTSLKTTTEATQIPITILPAEPSFRGYVDALRQSAFLHYYANTLMAAFMKTLFPVVFSAMAAFAFARIRFPGRGLCFFLIISVMMIPNPVFYTPQYLMMSKLGLVNTTTALWITSLVSPFATFLLRQFFLGISKELEEAAVLDGCNPFQIFRYIMLPLVKSALVAVVIIQLLWSWNELQWPLIINSSPEKLTLSAGLATLVSMFDNPIRIGVNDAMSNVRLARLGLMMAVFCLLGSIVFMNFKPTHAYASGEWQAQTYDPNKAGLELNPLKGFLPFSKLPSDSMDPNNSFPHSMEWFYVSLRDLMTDWNTYNWAPLDAYLNDIASRGNQAAFRVYVDYPGRTSGIPQFLINGGLMTRDYDQNGNHDTSTHSLAPDWNDANLNQALRQFVAALGARYDGDPRIGFLTTGLYGFWGEWHTWPYNTDPTNWEMNQSNRDGLLSAFKGAFQKTQVLARYPYSASTADLKNAFGYHDDSFSYETLFENDWGFWNLITQNGLQNIWKTHPIGGELYPPLQQDASFWQHWPNQNGEDFQTSVETTHASWLMYDRVYKNSLPDETAKLNALRAHKMLGYTLYNSSVQLSDSSASSLQVNVKLQNKGVAPFYYNWKVEFGVLNAADTWVKSLGTESWNLKSILPGATDYSFSYSANHNLPAGDYKLVMRVVNPLSGGKTLRFANTRQDANRDGWLTLSGFRVSASATTSTILTDPPVTPVTPPTSGVSSYEAEAVGNTLGGSAVIADCTTCSGGRKVGYLGNGSGTLKFNGVTVPSAGNYKLTIQYLNGEASRAAILSVNGAAGTTLNFPSSGGWTTVASQETTVHLQAGSNTLLFSQPTGYAPDIDRILVSVTGTGG</sequence>
<dbReference type="AlphaFoldDB" id="A0A8J4WCD2"/>
<evidence type="ECO:0000256" key="7">
    <source>
        <dbReference type="SAM" id="Phobius"/>
    </source>
</evidence>
<keyword evidence="8" id="KW-0732">Signal</keyword>
<feature type="transmembrane region" description="Helical" evidence="7">
    <location>
        <begin position="202"/>
        <end position="221"/>
    </location>
</feature>
<feature type="transmembrane region" description="Helical" evidence="7">
    <location>
        <begin position="84"/>
        <end position="106"/>
    </location>
</feature>
<evidence type="ECO:0000256" key="5">
    <source>
        <dbReference type="ARBA" id="ARBA00022989"/>
    </source>
</evidence>
<dbReference type="InterPro" id="IPR035906">
    <property type="entry name" value="MetI-like_sf"/>
</dbReference>
<dbReference type="SUPFAM" id="SSF49785">
    <property type="entry name" value="Galactose-binding domain-like"/>
    <property type="match status" value="1"/>
</dbReference>
<dbReference type="InterPro" id="IPR008979">
    <property type="entry name" value="Galactose-bd-like_sf"/>
</dbReference>
<dbReference type="PROSITE" id="PS50928">
    <property type="entry name" value="ABC_TM1"/>
    <property type="match status" value="1"/>
</dbReference>
<dbReference type="CDD" id="cd04081">
    <property type="entry name" value="CBM35_galactosidase-like"/>
    <property type="match status" value="1"/>
</dbReference>
<organism evidence="11 12">
    <name type="scientific">Phytophthora kernoviae 00238/432</name>
    <dbReference type="NCBI Taxonomy" id="1284355"/>
    <lineage>
        <taxon>Eukaryota</taxon>
        <taxon>Sar</taxon>
        <taxon>Stramenopiles</taxon>
        <taxon>Oomycota</taxon>
        <taxon>Peronosporomycetes</taxon>
        <taxon>Peronosporales</taxon>
        <taxon>Peronosporaceae</taxon>
        <taxon>Phytophthora</taxon>
    </lineage>
</organism>
<keyword evidence="2" id="KW-0813">Transport</keyword>
<gene>
    <name evidence="11" type="ORF">G195_000073</name>
</gene>
<dbReference type="Proteomes" id="UP000702964">
    <property type="component" value="Unassembled WGS sequence"/>
</dbReference>
<reference evidence="11" key="1">
    <citation type="journal article" date="2015" name="Genom Data">
        <title>Draft genome sequences of Phytophthora kernoviae and Phytophthora ramorum lineage EU2 from Scotland.</title>
        <authorList>
            <person name="Sambles C."/>
            <person name="Schlenzig A."/>
            <person name="O'Neill P."/>
            <person name="Grant M."/>
            <person name="Studholme D.J."/>
        </authorList>
    </citation>
    <scope>NUCLEOTIDE SEQUENCE</scope>
    <source>
        <strain evidence="11">00238/432</strain>
    </source>
</reference>
<evidence type="ECO:0008006" key="13">
    <source>
        <dbReference type="Google" id="ProtNLM"/>
    </source>
</evidence>
<dbReference type="PROSITE" id="PS51175">
    <property type="entry name" value="CBM6"/>
    <property type="match status" value="1"/>
</dbReference>
<dbReference type="InterPro" id="IPR032267">
    <property type="entry name" value="DUF4832"/>
</dbReference>
<dbReference type="InterPro" id="IPR000515">
    <property type="entry name" value="MetI-like"/>
</dbReference>
<feature type="signal peptide" evidence="8">
    <location>
        <begin position="1"/>
        <end position="19"/>
    </location>
</feature>
<evidence type="ECO:0000256" key="6">
    <source>
        <dbReference type="ARBA" id="ARBA00023136"/>
    </source>
</evidence>
<dbReference type="PANTHER" id="PTHR43744">
    <property type="entry name" value="ABC TRANSPORTER PERMEASE PROTEIN MG189-RELATED-RELATED"/>
    <property type="match status" value="1"/>
</dbReference>
<dbReference type="Pfam" id="PF16990">
    <property type="entry name" value="CBM_35"/>
    <property type="match status" value="1"/>
</dbReference>
<comment type="subcellular location">
    <subcellularLocation>
        <location evidence="1">Cell membrane</location>
        <topology evidence="1">Multi-pass membrane protein</topology>
    </subcellularLocation>
</comment>